<dbReference type="EMBL" id="JACIJP010000006">
    <property type="protein sequence ID" value="MBB6125263.1"/>
    <property type="molecule type" value="Genomic_DNA"/>
</dbReference>
<keyword evidence="7" id="KW-1185">Reference proteome</keyword>
<keyword evidence="2" id="KW-0805">Transcription regulation</keyword>
<dbReference type="GO" id="GO:0003677">
    <property type="term" value="F:DNA binding"/>
    <property type="evidence" value="ECO:0007669"/>
    <property type="project" value="UniProtKB-KW"/>
</dbReference>
<comment type="caution">
    <text evidence="6">The sequence shown here is derived from an EMBL/GenBank/DDBJ whole genome shotgun (WGS) entry which is preliminary data.</text>
</comment>
<dbReference type="Pfam" id="PF03466">
    <property type="entry name" value="LysR_substrate"/>
    <property type="match status" value="1"/>
</dbReference>
<dbReference type="SUPFAM" id="SSF53850">
    <property type="entry name" value="Periplasmic binding protein-like II"/>
    <property type="match status" value="1"/>
</dbReference>
<evidence type="ECO:0000256" key="2">
    <source>
        <dbReference type="ARBA" id="ARBA00023015"/>
    </source>
</evidence>
<dbReference type="InterPro" id="IPR005119">
    <property type="entry name" value="LysR_subst-bd"/>
</dbReference>
<dbReference type="AlphaFoldDB" id="A0A841J2S6"/>
<dbReference type="Gene3D" id="1.10.10.10">
    <property type="entry name" value="Winged helix-like DNA-binding domain superfamily/Winged helix DNA-binding domain"/>
    <property type="match status" value="1"/>
</dbReference>
<keyword evidence="4" id="KW-0804">Transcription</keyword>
<accession>A0A841J2S6</accession>
<dbReference type="InterPro" id="IPR050176">
    <property type="entry name" value="LTTR"/>
</dbReference>
<keyword evidence="3 6" id="KW-0238">DNA-binding</keyword>
<dbReference type="GO" id="GO:0003700">
    <property type="term" value="F:DNA-binding transcription factor activity"/>
    <property type="evidence" value="ECO:0007669"/>
    <property type="project" value="InterPro"/>
</dbReference>
<name>A0A841J2S6_9SPHN</name>
<evidence type="ECO:0000256" key="4">
    <source>
        <dbReference type="ARBA" id="ARBA00023163"/>
    </source>
</evidence>
<evidence type="ECO:0000313" key="7">
    <source>
        <dbReference type="Proteomes" id="UP000552700"/>
    </source>
</evidence>
<gene>
    <name evidence="6" type="ORF">FHS92_003024</name>
</gene>
<dbReference type="PANTHER" id="PTHR30579">
    <property type="entry name" value="TRANSCRIPTIONAL REGULATOR"/>
    <property type="match status" value="1"/>
</dbReference>
<dbReference type="Gene3D" id="3.40.190.10">
    <property type="entry name" value="Periplasmic binding protein-like II"/>
    <property type="match status" value="2"/>
</dbReference>
<dbReference type="SUPFAM" id="SSF46785">
    <property type="entry name" value="Winged helix' DNA-binding domain"/>
    <property type="match status" value="1"/>
</dbReference>
<reference evidence="6 7" key="1">
    <citation type="submission" date="2020-08" db="EMBL/GenBank/DDBJ databases">
        <title>Genomic Encyclopedia of Type Strains, Phase IV (KMG-IV): sequencing the most valuable type-strain genomes for metagenomic binning, comparative biology and taxonomic classification.</title>
        <authorList>
            <person name="Goeker M."/>
        </authorList>
    </citation>
    <scope>NUCLEOTIDE SEQUENCE [LARGE SCALE GENOMIC DNA]</scope>
    <source>
        <strain evidence="6 7">DSM 102255</strain>
    </source>
</reference>
<evidence type="ECO:0000259" key="5">
    <source>
        <dbReference type="PROSITE" id="PS50931"/>
    </source>
</evidence>
<feature type="domain" description="HTH lysR-type" evidence="5">
    <location>
        <begin position="7"/>
        <end position="62"/>
    </location>
</feature>
<comment type="similarity">
    <text evidence="1">Belongs to the LysR transcriptional regulatory family.</text>
</comment>
<dbReference type="InterPro" id="IPR000847">
    <property type="entry name" value="LysR_HTH_N"/>
</dbReference>
<evidence type="ECO:0000256" key="1">
    <source>
        <dbReference type="ARBA" id="ARBA00009437"/>
    </source>
</evidence>
<evidence type="ECO:0000256" key="3">
    <source>
        <dbReference type="ARBA" id="ARBA00023125"/>
    </source>
</evidence>
<evidence type="ECO:0000313" key="6">
    <source>
        <dbReference type="EMBL" id="MBB6125263.1"/>
    </source>
</evidence>
<dbReference type="InterPro" id="IPR036388">
    <property type="entry name" value="WH-like_DNA-bd_sf"/>
</dbReference>
<dbReference type="Pfam" id="PF00126">
    <property type="entry name" value="HTH_1"/>
    <property type="match status" value="1"/>
</dbReference>
<sequence>MRINLPMDLLRTLVAIVDTGSMVKASEHIYLTQSAISLQMKRLSDIIGQPILVRQQGALHLTPVGERLVASAREILALNDSLIGDIGNRVDSPVRIGMVQDFADAILSGVLSRFKRSYPDVRLEIRVSHSEELKDLFASGLLDIALYLGDPDTLEATSKAQMAWFGDADLLLEPVLPIAIMTKPCRFREAAIQELTRMERPFSITVETPSISVLRAAVESGLAVTYRTFLGNRSEPLVIGGETAPEIAYIVSVQPSADATALALSELITAAVRKI</sequence>
<dbReference type="InterPro" id="IPR036390">
    <property type="entry name" value="WH_DNA-bd_sf"/>
</dbReference>
<dbReference type="Proteomes" id="UP000552700">
    <property type="component" value="Unassembled WGS sequence"/>
</dbReference>
<dbReference type="PROSITE" id="PS50931">
    <property type="entry name" value="HTH_LYSR"/>
    <property type="match status" value="1"/>
</dbReference>
<organism evidence="6 7">
    <name type="scientific">Sphingobium subterraneum</name>
    <dbReference type="NCBI Taxonomy" id="627688"/>
    <lineage>
        <taxon>Bacteria</taxon>
        <taxon>Pseudomonadati</taxon>
        <taxon>Pseudomonadota</taxon>
        <taxon>Alphaproteobacteria</taxon>
        <taxon>Sphingomonadales</taxon>
        <taxon>Sphingomonadaceae</taxon>
        <taxon>Sphingobium</taxon>
    </lineage>
</organism>
<dbReference type="PANTHER" id="PTHR30579:SF7">
    <property type="entry name" value="HTH-TYPE TRANSCRIPTIONAL REGULATOR LRHA-RELATED"/>
    <property type="match status" value="1"/>
</dbReference>
<dbReference type="RefSeq" id="WP_184081571.1">
    <property type="nucleotide sequence ID" value="NZ_JACIJP010000006.1"/>
</dbReference>
<protein>
    <submittedName>
        <fullName evidence="6">DNA-binding transcriptional LysR family regulator</fullName>
    </submittedName>
</protein>
<proteinExistence type="inferred from homology"/>